<evidence type="ECO:0000313" key="7">
    <source>
        <dbReference type="EMBL" id="GAC73206.1"/>
    </source>
</evidence>
<dbReference type="GO" id="GO:0008270">
    <property type="term" value="F:zinc ion binding"/>
    <property type="evidence" value="ECO:0007669"/>
    <property type="project" value="InterPro"/>
</dbReference>
<dbReference type="Proteomes" id="UP000011976">
    <property type="component" value="Unassembled WGS sequence"/>
</dbReference>
<name>M9LN93_PSEA3</name>
<dbReference type="GO" id="GO:0016702">
    <property type="term" value="F:oxidoreductase activity, acting on single donors with incorporation of molecular oxygen, incorporation of two atoms of oxygen"/>
    <property type="evidence" value="ECO:0007669"/>
    <property type="project" value="UniProtKB-ARBA"/>
</dbReference>
<feature type="domain" description="Extradiol ring-cleavage dioxygenase class III enzyme subunit B" evidence="6">
    <location>
        <begin position="14"/>
        <end position="270"/>
    </location>
</feature>
<protein>
    <recommendedName>
        <fullName evidence="6">Extradiol ring-cleavage dioxygenase class III enzyme subunit B domain-containing protein</fullName>
    </recommendedName>
</protein>
<evidence type="ECO:0000256" key="2">
    <source>
        <dbReference type="ARBA" id="ARBA00007581"/>
    </source>
</evidence>
<organism evidence="7 8">
    <name type="scientific">Pseudozyma antarctica (strain T-34)</name>
    <name type="common">Yeast</name>
    <name type="synonym">Candida antarctica</name>
    <dbReference type="NCBI Taxonomy" id="1151754"/>
    <lineage>
        <taxon>Eukaryota</taxon>
        <taxon>Fungi</taxon>
        <taxon>Dikarya</taxon>
        <taxon>Basidiomycota</taxon>
        <taxon>Ustilaginomycotina</taxon>
        <taxon>Ustilaginomycetes</taxon>
        <taxon>Ustilaginales</taxon>
        <taxon>Ustilaginaceae</taxon>
        <taxon>Moesziomyces</taxon>
    </lineage>
</organism>
<accession>M9LN93</accession>
<evidence type="ECO:0000313" key="8">
    <source>
        <dbReference type="Proteomes" id="UP000011976"/>
    </source>
</evidence>
<comment type="similarity">
    <text evidence="2">Belongs to the DODA-type extradiol aromatic ring-opening dioxygenase family.</text>
</comment>
<evidence type="ECO:0000259" key="6">
    <source>
        <dbReference type="Pfam" id="PF02900"/>
    </source>
</evidence>
<dbReference type="EMBL" id="DF196774">
    <property type="protein sequence ID" value="GAC73206.1"/>
    <property type="molecule type" value="Genomic_DNA"/>
</dbReference>
<dbReference type="InterPro" id="IPR004183">
    <property type="entry name" value="Xdiol_dOase_suB"/>
</dbReference>
<dbReference type="AlphaFoldDB" id="M9LN93"/>
<dbReference type="PANTHER" id="PTHR30096">
    <property type="entry name" value="4,5-DOPA DIOXYGENASE EXTRADIOL-LIKE PROTEIN"/>
    <property type="match status" value="1"/>
</dbReference>
<keyword evidence="4" id="KW-0862">Zinc</keyword>
<dbReference type="OrthoDB" id="7396853at2759"/>
<dbReference type="Gene3D" id="3.40.830.10">
    <property type="entry name" value="LigB-like"/>
    <property type="match status" value="1"/>
</dbReference>
<evidence type="ECO:0000256" key="4">
    <source>
        <dbReference type="ARBA" id="ARBA00022833"/>
    </source>
</evidence>
<proteinExistence type="inferred from homology"/>
<sequence length="326" mass="36459">MPTAIKSTSNTTPVFFFSHGSTMMLGEQSTPAQYWEEMGREAMRRGIKRVIMMGAHWESPTDEILVAANPTNPKKQPVAWVEPSRYVDYKINSSPRLANEVVARLQQNGIKAKTDPELEWIHDTFIILCWMFPATTEHPQGQCPEVTVVSGLSVYNAPLLVDVGKALRDFRNEDTLIIGTGGTVHNLYRNNWKQITIFRDNFAQPLPPAKWALDFRTAVEDAIVNNSGPALINAVLRLMRHPLYRDAHATDDHYAPLLFVAGAAGSLKDKGKKNKITAECWELQNMCNSRKFLSPCLCVLSDVGSADARFCLTVLDASSEFQFGSW</sequence>
<evidence type="ECO:0000256" key="1">
    <source>
        <dbReference type="ARBA" id="ARBA00001947"/>
    </source>
</evidence>
<keyword evidence="5" id="KW-0560">Oxidoreductase</keyword>
<dbReference type="InterPro" id="IPR014436">
    <property type="entry name" value="Extradiol_dOase_DODA"/>
</dbReference>
<dbReference type="STRING" id="1151754.M9LN93"/>
<comment type="cofactor">
    <cofactor evidence="1">
        <name>Zn(2+)</name>
        <dbReference type="ChEBI" id="CHEBI:29105"/>
    </cofactor>
</comment>
<dbReference type="Pfam" id="PF02900">
    <property type="entry name" value="LigB"/>
    <property type="match status" value="1"/>
</dbReference>
<dbReference type="PANTHER" id="PTHR30096:SF1">
    <property type="entry name" value="AROMATIC RING-OPENING DIOXYGENASE FAMILY PROTEIN (AFU_ORTHOLOGUE AFUA_7G00640)"/>
    <property type="match status" value="1"/>
</dbReference>
<keyword evidence="3" id="KW-0479">Metal-binding</keyword>
<evidence type="ECO:0000256" key="3">
    <source>
        <dbReference type="ARBA" id="ARBA00022723"/>
    </source>
</evidence>
<evidence type="ECO:0000256" key="5">
    <source>
        <dbReference type="ARBA" id="ARBA00023002"/>
    </source>
</evidence>
<dbReference type="SUPFAM" id="SSF53213">
    <property type="entry name" value="LigB-like"/>
    <property type="match status" value="1"/>
</dbReference>
<gene>
    <name evidence="7" type="ORF">PANT_8d00114</name>
</gene>
<dbReference type="CDD" id="cd07363">
    <property type="entry name" value="45_DOPA_Dioxygenase"/>
    <property type="match status" value="1"/>
</dbReference>
<reference evidence="8" key="1">
    <citation type="journal article" date="2013" name="Genome Announc.">
        <title>Genome sequence of the basidiomycetous yeast Pseudozyma antarctica T-34, a producer of the glycolipid biosurfactants mannosylerythritol lipids.</title>
        <authorList>
            <person name="Morita T."/>
            <person name="Koike H."/>
            <person name="Koyama Y."/>
            <person name="Hagiwara H."/>
            <person name="Ito E."/>
            <person name="Fukuoka T."/>
            <person name="Imura T."/>
            <person name="Machida M."/>
            <person name="Kitamoto D."/>
        </authorList>
    </citation>
    <scope>NUCLEOTIDE SEQUENCE [LARGE SCALE GENOMIC DNA]</scope>
    <source>
        <strain evidence="8">T-34</strain>
    </source>
</reference>
<dbReference type="GO" id="GO:0008198">
    <property type="term" value="F:ferrous iron binding"/>
    <property type="evidence" value="ECO:0007669"/>
    <property type="project" value="InterPro"/>
</dbReference>